<dbReference type="GO" id="GO:0022857">
    <property type="term" value="F:transmembrane transporter activity"/>
    <property type="evidence" value="ECO:0007669"/>
    <property type="project" value="InterPro"/>
</dbReference>
<evidence type="ECO:0000256" key="2">
    <source>
        <dbReference type="ARBA" id="ARBA00022448"/>
    </source>
</evidence>
<protein>
    <recommendedName>
        <fullName evidence="9">Major facilitator superfamily (MFS) profile domain-containing protein</fullName>
    </recommendedName>
</protein>
<evidence type="ECO:0000256" key="3">
    <source>
        <dbReference type="ARBA" id="ARBA00022692"/>
    </source>
</evidence>
<keyword evidence="8" id="KW-1185">Reference proteome</keyword>
<evidence type="ECO:0000313" key="8">
    <source>
        <dbReference type="Proteomes" id="UP000309038"/>
    </source>
</evidence>
<dbReference type="AlphaFoldDB" id="A0A4S4KDN5"/>
<keyword evidence="4 6" id="KW-1133">Transmembrane helix</keyword>
<evidence type="ECO:0000313" key="7">
    <source>
        <dbReference type="EMBL" id="THG96208.1"/>
    </source>
</evidence>
<dbReference type="InterPro" id="IPR036259">
    <property type="entry name" value="MFS_trans_sf"/>
</dbReference>
<dbReference type="PANTHER" id="PTHR23504:SF15">
    <property type="entry name" value="MAJOR FACILITATOR SUPERFAMILY (MFS) PROFILE DOMAIN-CONTAINING PROTEIN"/>
    <property type="match status" value="1"/>
</dbReference>
<feature type="transmembrane region" description="Helical" evidence="6">
    <location>
        <begin position="170"/>
        <end position="188"/>
    </location>
</feature>
<feature type="transmembrane region" description="Helical" evidence="6">
    <location>
        <begin position="138"/>
        <end position="158"/>
    </location>
</feature>
<gene>
    <name evidence="7" type="ORF">EW026_g5585</name>
</gene>
<reference evidence="7 8" key="1">
    <citation type="submission" date="2019-02" db="EMBL/GenBank/DDBJ databases">
        <title>Genome sequencing of the rare red list fungi Phlebia centrifuga.</title>
        <authorList>
            <person name="Buettner E."/>
            <person name="Kellner H."/>
        </authorList>
    </citation>
    <scope>NUCLEOTIDE SEQUENCE [LARGE SCALE GENOMIC DNA]</scope>
    <source>
        <strain evidence="7 8">DSM 108282</strain>
    </source>
</reference>
<proteinExistence type="predicted"/>
<dbReference type="InterPro" id="IPR011701">
    <property type="entry name" value="MFS"/>
</dbReference>
<comment type="subcellular location">
    <subcellularLocation>
        <location evidence="1">Membrane</location>
        <topology evidence="1">Multi-pass membrane protein</topology>
    </subcellularLocation>
</comment>
<keyword evidence="2" id="KW-0813">Transport</keyword>
<evidence type="ECO:0008006" key="9">
    <source>
        <dbReference type="Google" id="ProtNLM"/>
    </source>
</evidence>
<organism evidence="7 8">
    <name type="scientific">Hermanssonia centrifuga</name>
    <dbReference type="NCBI Taxonomy" id="98765"/>
    <lineage>
        <taxon>Eukaryota</taxon>
        <taxon>Fungi</taxon>
        <taxon>Dikarya</taxon>
        <taxon>Basidiomycota</taxon>
        <taxon>Agaricomycotina</taxon>
        <taxon>Agaricomycetes</taxon>
        <taxon>Polyporales</taxon>
        <taxon>Meruliaceae</taxon>
        <taxon>Hermanssonia</taxon>
    </lineage>
</organism>
<comment type="caution">
    <text evidence="7">The sequence shown here is derived from an EMBL/GenBank/DDBJ whole genome shotgun (WGS) entry which is preliminary data.</text>
</comment>
<evidence type="ECO:0000256" key="6">
    <source>
        <dbReference type="SAM" id="Phobius"/>
    </source>
</evidence>
<keyword evidence="3 6" id="KW-0812">Transmembrane</keyword>
<name>A0A4S4KDN5_9APHY</name>
<feature type="transmembrane region" description="Helical" evidence="6">
    <location>
        <begin position="200"/>
        <end position="226"/>
    </location>
</feature>
<dbReference type="PANTHER" id="PTHR23504">
    <property type="entry name" value="MAJOR FACILITATOR SUPERFAMILY DOMAIN-CONTAINING PROTEIN 10"/>
    <property type="match status" value="1"/>
</dbReference>
<feature type="transmembrane region" description="Helical" evidence="6">
    <location>
        <begin position="275"/>
        <end position="294"/>
    </location>
</feature>
<accession>A0A4S4KDN5</accession>
<dbReference type="Proteomes" id="UP000309038">
    <property type="component" value="Unassembled WGS sequence"/>
</dbReference>
<dbReference type="Pfam" id="PF07690">
    <property type="entry name" value="MFS_1"/>
    <property type="match status" value="1"/>
</dbReference>
<evidence type="ECO:0000256" key="1">
    <source>
        <dbReference type="ARBA" id="ARBA00004141"/>
    </source>
</evidence>
<sequence length="304" mass="32947">MAGLSLSMICFGLSTTFIGLIMSRCLVGMLNGNIGVIKCMMTVAAAFSVFTFVITGCFLKETVKQKTYYTKKLNVVDPENVSTAEAPLPMRAMMIWPVLLSVTNYALLALLDISYRAIQPLFYSTPILFGGLGQSPARIGTVMACFGIMNGIIQALCFAKFIDRWGPKRVFVTGMAMFMALFALYPIINHVARQQGLSSVVWVLAFLQLGLSVICDMAYGCIFMYVAASAPNRRSLGTTNGLAQVAASIVRAIGPAMSNSLFAASIEHNWMGGHAVYFILIVITCLSLLAGNLLPPALWDTETR</sequence>
<dbReference type="Gene3D" id="1.20.1250.20">
    <property type="entry name" value="MFS general substrate transporter like domains"/>
    <property type="match status" value="1"/>
</dbReference>
<dbReference type="EMBL" id="SGPJ01000253">
    <property type="protein sequence ID" value="THG96208.1"/>
    <property type="molecule type" value="Genomic_DNA"/>
</dbReference>
<feature type="transmembrane region" description="Helical" evidence="6">
    <location>
        <begin position="98"/>
        <end position="118"/>
    </location>
</feature>
<evidence type="ECO:0000256" key="4">
    <source>
        <dbReference type="ARBA" id="ARBA00022989"/>
    </source>
</evidence>
<feature type="transmembrane region" description="Helical" evidence="6">
    <location>
        <begin position="33"/>
        <end position="59"/>
    </location>
</feature>
<dbReference type="SUPFAM" id="SSF103473">
    <property type="entry name" value="MFS general substrate transporter"/>
    <property type="match status" value="1"/>
</dbReference>
<evidence type="ECO:0000256" key="5">
    <source>
        <dbReference type="ARBA" id="ARBA00023136"/>
    </source>
</evidence>
<keyword evidence="5 6" id="KW-0472">Membrane</keyword>
<dbReference type="GO" id="GO:0016020">
    <property type="term" value="C:membrane"/>
    <property type="evidence" value="ECO:0007669"/>
    <property type="project" value="UniProtKB-SubCell"/>
</dbReference>